<comment type="caution">
    <text evidence="2">The sequence shown here is derived from an EMBL/GenBank/DDBJ whole genome shotgun (WGS) entry which is preliminary data.</text>
</comment>
<dbReference type="GO" id="GO:0000447">
    <property type="term" value="P:endonucleolytic cleavage in ITS1 to separate SSU-rRNA from 5.8S rRNA and LSU-rRNA from tricistronic rRNA transcript (SSU-rRNA, 5.8S rRNA, LSU-rRNA)"/>
    <property type="evidence" value="ECO:0007669"/>
    <property type="project" value="TreeGrafter"/>
</dbReference>
<reference evidence="2 3" key="1">
    <citation type="submission" date="2019-07" db="EMBL/GenBank/DDBJ databases">
        <title>Rhodotorula toruloides NBRC10032 genome sequencing.</title>
        <authorList>
            <person name="Shida Y."/>
            <person name="Takaku H."/>
            <person name="Ogasawara W."/>
            <person name="Mori K."/>
        </authorList>
    </citation>
    <scope>NUCLEOTIDE SEQUENCE [LARGE SCALE GENOMIC DNA]</scope>
    <source>
        <strain evidence="2 3">NBRC10032</strain>
    </source>
</reference>
<dbReference type="AlphaFoldDB" id="A0A511KAR4"/>
<dbReference type="PANTHER" id="PTHR15396">
    <property type="entry name" value="RIBONUCLEASE P PROTEIN SUBUNIT P40"/>
    <property type="match status" value="1"/>
</dbReference>
<gene>
    <name evidence="2" type="ORF">Rt10032_c03g1475</name>
</gene>
<evidence type="ECO:0000313" key="3">
    <source>
        <dbReference type="Proteomes" id="UP000321518"/>
    </source>
</evidence>
<feature type="compositionally biased region" description="Basic residues" evidence="1">
    <location>
        <begin position="434"/>
        <end position="443"/>
    </location>
</feature>
<proteinExistence type="predicted"/>
<dbReference type="OrthoDB" id="63112at2759"/>
<feature type="region of interest" description="Disordered" evidence="1">
    <location>
        <begin position="428"/>
        <end position="463"/>
    </location>
</feature>
<dbReference type="GO" id="GO:0001682">
    <property type="term" value="P:tRNA 5'-leader removal"/>
    <property type="evidence" value="ECO:0007669"/>
    <property type="project" value="InterPro"/>
</dbReference>
<dbReference type="EMBL" id="BJWK01000003">
    <property type="protein sequence ID" value="GEM07458.1"/>
    <property type="molecule type" value="Genomic_DNA"/>
</dbReference>
<sequence>MISPERGTFAFPLYFVSPEVILGYHTRLPGWTGCDMNAHHKKACYTPPPPSDRSRYSAGELLVSGKEGGENGSTLARVRLSKAVERMPFGWGLEAIIPSIAASSSATLATTLEEAVQTSASYSFCEGVDLGDLLTPDFLNSFVRKGSLVAVSLDDDEGADVVCIDGRGRLVLSVAKDTYELLGLPGRASAYGAIRQRFIIEISLIDPAFRAGKPGFERVKRALANWPQRTDLLDELVGQPAERLAKRFDLLMSYVDAQGQPQPVSLLSAASHSLPPSFSSHTFSSTSIPKAMSFPPATPPSFAKKPRTSSGAFRLTHSSLHNNDPSAFWETYREWIGLAALGGDAAEKLRWSTQAEEDEWGVEREKCEEGQVQVLRWEGLLHPKTVLSAVEQLTKQSDLSSHAFVPLSLRPFPHAPFSHTLAAAVPVVGTSKRPNGRKRKRGRGRGEEEEADRERVEDQGGWEMVLVPRGEGKLDWHLWEGQ</sequence>
<dbReference type="Proteomes" id="UP000321518">
    <property type="component" value="Unassembled WGS sequence"/>
</dbReference>
<organism evidence="2 3">
    <name type="scientific">Rhodotorula toruloides</name>
    <name type="common">Yeast</name>
    <name type="synonym">Rhodosporidium toruloides</name>
    <dbReference type="NCBI Taxonomy" id="5286"/>
    <lineage>
        <taxon>Eukaryota</taxon>
        <taxon>Fungi</taxon>
        <taxon>Dikarya</taxon>
        <taxon>Basidiomycota</taxon>
        <taxon>Pucciniomycotina</taxon>
        <taxon>Microbotryomycetes</taxon>
        <taxon>Sporidiobolales</taxon>
        <taxon>Sporidiobolaceae</taxon>
        <taxon>Rhodotorula</taxon>
    </lineage>
</organism>
<evidence type="ECO:0000256" key="1">
    <source>
        <dbReference type="SAM" id="MobiDB-lite"/>
    </source>
</evidence>
<name>A0A511KAR4_RHOTO</name>
<protein>
    <submittedName>
        <fullName evidence="2">Proteophosphoglycan ppg4</fullName>
    </submittedName>
</protein>
<dbReference type="GO" id="GO:0004526">
    <property type="term" value="F:ribonuclease P activity"/>
    <property type="evidence" value="ECO:0007669"/>
    <property type="project" value="TreeGrafter"/>
</dbReference>
<dbReference type="GO" id="GO:0000172">
    <property type="term" value="C:ribonuclease MRP complex"/>
    <property type="evidence" value="ECO:0007669"/>
    <property type="project" value="TreeGrafter"/>
</dbReference>
<dbReference type="GO" id="GO:0000171">
    <property type="term" value="F:ribonuclease MRP activity"/>
    <property type="evidence" value="ECO:0007669"/>
    <property type="project" value="TreeGrafter"/>
</dbReference>
<dbReference type="Pfam" id="PF08584">
    <property type="entry name" value="Ribonuc_P_40"/>
    <property type="match status" value="1"/>
</dbReference>
<accession>A0A511KAR4</accession>
<dbReference type="PANTHER" id="PTHR15396:SF1">
    <property type="entry name" value="RIBONUCLEASE P PROTEIN SUBUNIT P40"/>
    <property type="match status" value="1"/>
</dbReference>
<evidence type="ECO:0000313" key="2">
    <source>
        <dbReference type="EMBL" id="GEM07458.1"/>
    </source>
</evidence>
<dbReference type="InterPro" id="IPR013893">
    <property type="entry name" value="RNase_P_Rpp40"/>
</dbReference>
<dbReference type="GO" id="GO:0030681">
    <property type="term" value="C:multimeric ribonuclease P complex"/>
    <property type="evidence" value="ECO:0007669"/>
    <property type="project" value="TreeGrafter"/>
</dbReference>